<proteinExistence type="predicted"/>
<name>A0A1B9IT55_9TREE</name>
<feature type="region of interest" description="Disordered" evidence="1">
    <location>
        <begin position="1"/>
        <end position="21"/>
    </location>
</feature>
<dbReference type="Proteomes" id="UP000092583">
    <property type="component" value="Unassembled WGS sequence"/>
</dbReference>
<reference evidence="3" key="2">
    <citation type="submission" date="2013-12" db="EMBL/GenBank/DDBJ databases">
        <title>Evolution of pathogenesis and genome organization in the Tremellales.</title>
        <authorList>
            <person name="Cuomo C."/>
            <person name="Litvintseva A."/>
            <person name="Heitman J."/>
            <person name="Chen Y."/>
            <person name="Sun S."/>
            <person name="Springer D."/>
            <person name="Dromer F."/>
            <person name="Young S."/>
            <person name="Zeng Q."/>
            <person name="Chapman S."/>
            <person name="Gujja S."/>
            <person name="Saif S."/>
            <person name="Birren B."/>
        </authorList>
    </citation>
    <scope>NUCLEOTIDE SEQUENCE [LARGE SCALE GENOMIC DNA]</scope>
    <source>
        <strain evidence="3">CBS 10435</strain>
    </source>
</reference>
<dbReference type="GO" id="GO:0042720">
    <property type="term" value="C:mitochondrial inner membrane peptidase complex"/>
    <property type="evidence" value="ECO:0007669"/>
    <property type="project" value="InterPro"/>
</dbReference>
<reference evidence="2 3" key="1">
    <citation type="submission" date="2013-07" db="EMBL/GenBank/DDBJ databases">
        <title>The Genome Sequence of Kwoniella mangroviensis CBS10435.</title>
        <authorList>
            <consortium name="The Broad Institute Genome Sequencing Platform"/>
            <person name="Cuomo C."/>
            <person name="Litvintseva A."/>
            <person name="Chen Y."/>
            <person name="Heitman J."/>
            <person name="Sun S."/>
            <person name="Springer D."/>
            <person name="Dromer F."/>
            <person name="Young S.K."/>
            <person name="Zeng Q."/>
            <person name="Gargeya S."/>
            <person name="Fitzgerald M."/>
            <person name="Abouelleil A."/>
            <person name="Alvarado L."/>
            <person name="Berlin A.M."/>
            <person name="Chapman S.B."/>
            <person name="Dewar J."/>
            <person name="Goldberg J."/>
            <person name="Griggs A."/>
            <person name="Gujja S."/>
            <person name="Hansen M."/>
            <person name="Howarth C."/>
            <person name="Imamovic A."/>
            <person name="Larimer J."/>
            <person name="McCowan C."/>
            <person name="Murphy C."/>
            <person name="Pearson M."/>
            <person name="Priest M."/>
            <person name="Roberts A."/>
            <person name="Saif S."/>
            <person name="Shea T."/>
            <person name="Sykes S."/>
            <person name="Wortman J."/>
            <person name="Nusbaum C."/>
            <person name="Birren B."/>
        </authorList>
    </citation>
    <scope>NUCLEOTIDE SEQUENCE [LARGE SCALE GENOMIC DNA]</scope>
    <source>
        <strain evidence="2 3">CBS 10435</strain>
    </source>
</reference>
<evidence type="ECO:0000256" key="1">
    <source>
        <dbReference type="SAM" id="MobiDB-lite"/>
    </source>
</evidence>
<dbReference type="AlphaFoldDB" id="A0A1B9IT55"/>
<sequence length="103" mass="11752">MPSSEIQKDPKSTSNTPKRVIDYDPADPPCKLFSITQYQCTPLGGRVTCWPLERIFRQCGEGKPSIEVTNRLKSKRDEEALVVDPKFIENPPKARNWNDYRGA</sequence>
<feature type="compositionally biased region" description="Basic and acidic residues" evidence="1">
    <location>
        <begin position="1"/>
        <end position="11"/>
    </location>
</feature>
<dbReference type="OrthoDB" id="3983163at2759"/>
<evidence type="ECO:0000313" key="3">
    <source>
        <dbReference type="Proteomes" id="UP000092583"/>
    </source>
</evidence>
<organism evidence="2 3">
    <name type="scientific">Kwoniella mangroviensis CBS 10435</name>
    <dbReference type="NCBI Taxonomy" id="1331196"/>
    <lineage>
        <taxon>Eukaryota</taxon>
        <taxon>Fungi</taxon>
        <taxon>Dikarya</taxon>
        <taxon>Basidiomycota</taxon>
        <taxon>Agaricomycotina</taxon>
        <taxon>Tremellomycetes</taxon>
        <taxon>Tremellales</taxon>
        <taxon>Cryptococcaceae</taxon>
        <taxon>Kwoniella</taxon>
    </lineage>
</organism>
<gene>
    <name evidence="2" type="ORF">L486_03170</name>
</gene>
<evidence type="ECO:0000313" key="2">
    <source>
        <dbReference type="EMBL" id="OCF58680.1"/>
    </source>
</evidence>
<dbReference type="InterPro" id="IPR024645">
    <property type="entry name" value="Mitochondr_Som1"/>
</dbReference>
<keyword evidence="3" id="KW-1185">Reference proteome</keyword>
<dbReference type="EMBL" id="KI669461">
    <property type="protein sequence ID" value="OCF58680.1"/>
    <property type="molecule type" value="Genomic_DNA"/>
</dbReference>
<protein>
    <submittedName>
        <fullName evidence="2">Uncharacterized protein</fullName>
    </submittedName>
</protein>
<accession>A0A1B9IT55</accession>
<dbReference type="Pfam" id="PF11093">
    <property type="entry name" value="Mitochondr_Som1"/>
    <property type="match status" value="1"/>
</dbReference>